<keyword evidence="2" id="KW-1185">Reference proteome</keyword>
<accession>A0ABR2LA46</accession>
<name>A0ABR2LA46_9EUKA</name>
<proteinExistence type="predicted"/>
<evidence type="ECO:0000313" key="1">
    <source>
        <dbReference type="EMBL" id="KAK8899856.1"/>
    </source>
</evidence>
<organism evidence="1 2">
    <name type="scientific">Tritrichomonas musculus</name>
    <dbReference type="NCBI Taxonomy" id="1915356"/>
    <lineage>
        <taxon>Eukaryota</taxon>
        <taxon>Metamonada</taxon>
        <taxon>Parabasalia</taxon>
        <taxon>Tritrichomonadida</taxon>
        <taxon>Tritrichomonadidae</taxon>
        <taxon>Tritrichomonas</taxon>
    </lineage>
</organism>
<protein>
    <submittedName>
        <fullName evidence="1">Uncharacterized protein</fullName>
    </submittedName>
</protein>
<sequence>MGPWQSLDTTKNAKNYGRYDFLYAKERMQSNTHSDNQKLFFQFQMEYIDFFNSRKKHNEKEFEYEKFPEIRQNISVMIIVGSTFHISKEQFYYGHYQKDANDLSTALLIRHLFHYAFDIPYSQILVTSTQNDDFINLDFNVDLISAPSSFYEEISDKKPNFEYYFNLQGKNEFDFYQNIKTIQVLFFRIIRRRYSTFQY</sequence>
<gene>
    <name evidence="1" type="ORF">M9Y10_002179</name>
</gene>
<evidence type="ECO:0000313" key="2">
    <source>
        <dbReference type="Proteomes" id="UP001470230"/>
    </source>
</evidence>
<reference evidence="1 2" key="1">
    <citation type="submission" date="2024-04" db="EMBL/GenBank/DDBJ databases">
        <title>Tritrichomonas musculus Genome.</title>
        <authorList>
            <person name="Alves-Ferreira E."/>
            <person name="Grigg M."/>
            <person name="Lorenzi H."/>
            <person name="Galac M."/>
        </authorList>
    </citation>
    <scope>NUCLEOTIDE SEQUENCE [LARGE SCALE GENOMIC DNA]</scope>
    <source>
        <strain evidence="1 2">EAF2021</strain>
    </source>
</reference>
<dbReference type="Proteomes" id="UP001470230">
    <property type="component" value="Unassembled WGS sequence"/>
</dbReference>
<comment type="caution">
    <text evidence="1">The sequence shown here is derived from an EMBL/GenBank/DDBJ whole genome shotgun (WGS) entry which is preliminary data.</text>
</comment>
<dbReference type="EMBL" id="JAPFFF010000001">
    <property type="protein sequence ID" value="KAK8899856.1"/>
    <property type="molecule type" value="Genomic_DNA"/>
</dbReference>